<dbReference type="PANTHER" id="PTHR10815:SF5">
    <property type="entry name" value="METHYLATED-DNA--PROTEIN-CYSTEINE METHYLTRANSFERASE"/>
    <property type="match status" value="1"/>
</dbReference>
<dbReference type="InterPro" id="IPR018060">
    <property type="entry name" value="HTH_AraC"/>
</dbReference>
<evidence type="ECO:0000259" key="16">
    <source>
        <dbReference type="PROSITE" id="PS01124"/>
    </source>
</evidence>
<evidence type="ECO:0000256" key="12">
    <source>
        <dbReference type="ARBA" id="ARBA00023204"/>
    </source>
</evidence>
<dbReference type="Gene3D" id="3.40.10.10">
    <property type="entry name" value="DNA Methylphosphotriester Repair Domain"/>
    <property type="match status" value="1"/>
</dbReference>
<proteinExistence type="inferred from homology"/>
<dbReference type="GO" id="GO:0003700">
    <property type="term" value="F:DNA-binding transcription factor activity"/>
    <property type="evidence" value="ECO:0007669"/>
    <property type="project" value="InterPro"/>
</dbReference>
<accession>A0A5A7MVD7</accession>
<dbReference type="EMBL" id="BKCM01000002">
    <property type="protein sequence ID" value="GEQ99769.1"/>
    <property type="molecule type" value="Genomic_DNA"/>
</dbReference>
<sequence length="362" mass="40329">MIYPWSSNDELYDALLNRAADYDGRAFVGVTSTQIFCRLSCPARKPKRENCLFFETVGACMEAGFRPCKRCRPLESAAQADPLIARLLKALEALPGYRWSEADLVKMGLDLSTVRRRFKRQFGVTFLEMARLRRVQDGVETLARGGRVIDAQLDAGFDSASGFRTAFARLLGDPLSQFSNQSLLKADWIKTPLGPMIAVSDKRSLHLLEFFDRKALPNELKKLRKAVRGDLGFGRFDPIEQIQGELKAYFEGELCSFQTPLTFWGSPFTKSVWQELQRIPMGQTRSYSQMAALIGRPSAVRALARANGANQLAIIVPCHRVIGAGGDLTGYGGGLWRKQKLIDLEHRTMAAFDASLPTSHAT</sequence>
<feature type="binding site" evidence="15">
    <location>
        <position position="37"/>
    </location>
    <ligand>
        <name>Zn(2+)</name>
        <dbReference type="ChEBI" id="CHEBI:29105"/>
    </ligand>
</feature>
<dbReference type="NCBIfam" id="TIGR00589">
    <property type="entry name" value="ogt"/>
    <property type="match status" value="1"/>
</dbReference>
<feature type="domain" description="HTH araC/xylS-type" evidence="16">
    <location>
        <begin position="107"/>
        <end position="181"/>
    </location>
</feature>
<keyword evidence="4" id="KW-0597">Phosphoprotein</keyword>
<evidence type="ECO:0000256" key="7">
    <source>
        <dbReference type="ARBA" id="ARBA00022723"/>
    </source>
</evidence>
<keyword evidence="5 17" id="KW-0489">Methyltransferase</keyword>
<evidence type="ECO:0000256" key="15">
    <source>
        <dbReference type="PIRSR" id="PIRSR000409-3"/>
    </source>
</evidence>
<feature type="active site" description="Nucleophile; methyl group acceptor from either O6-methylguanine or O4-methylthymine" evidence="14">
    <location>
        <position position="318"/>
    </location>
</feature>
<dbReference type="InterPro" id="IPR001497">
    <property type="entry name" value="MethylDNA_cys_MeTrfase_AS"/>
</dbReference>
<gene>
    <name evidence="17" type="ORF">JCM17844_26350</name>
    <name evidence="18" type="ORF">JCM17845_03930</name>
</gene>
<dbReference type="PROSITE" id="PS01124">
    <property type="entry name" value="HTH_ARAC_FAMILY_2"/>
    <property type="match status" value="1"/>
</dbReference>
<keyword evidence="6 17" id="KW-0808">Transferase</keyword>
<dbReference type="InterPro" id="IPR004026">
    <property type="entry name" value="Ada_DNA_repair_Zn-bd"/>
</dbReference>
<dbReference type="Proteomes" id="UP000322084">
    <property type="component" value="Unassembled WGS sequence"/>
</dbReference>
<evidence type="ECO:0000256" key="9">
    <source>
        <dbReference type="ARBA" id="ARBA00022833"/>
    </source>
</evidence>
<dbReference type="Gene3D" id="3.30.160.70">
    <property type="entry name" value="Methylated DNA-protein cysteine methyltransferase domain"/>
    <property type="match status" value="1"/>
</dbReference>
<dbReference type="FunFam" id="1.10.10.10:FF:000214">
    <property type="entry name" value="Methylated-DNA--protein-cysteine methyltransferase"/>
    <property type="match status" value="1"/>
</dbReference>
<dbReference type="GO" id="GO:0008270">
    <property type="term" value="F:zinc ion binding"/>
    <property type="evidence" value="ECO:0007669"/>
    <property type="project" value="InterPro"/>
</dbReference>
<evidence type="ECO:0000256" key="13">
    <source>
        <dbReference type="ARBA" id="ARBA00049348"/>
    </source>
</evidence>
<evidence type="ECO:0000256" key="14">
    <source>
        <dbReference type="PIRSR" id="PIRSR000409-1"/>
    </source>
</evidence>
<dbReference type="InterPro" id="IPR014048">
    <property type="entry name" value="MethylDNA_cys_MeTrfase_DNA-bd"/>
</dbReference>
<dbReference type="GO" id="GO:0003908">
    <property type="term" value="F:methylated-DNA-[protein]-cysteine S-methyltransferase activity"/>
    <property type="evidence" value="ECO:0007669"/>
    <property type="project" value="UniProtKB-EC"/>
</dbReference>
<dbReference type="SUPFAM" id="SSF53155">
    <property type="entry name" value="Methylated DNA-protein cysteine methyltransferase domain"/>
    <property type="match status" value="1"/>
</dbReference>
<feature type="active site" description="Nucleophile; methyl group acceptor from methylphosphotriester" evidence="14">
    <location>
        <position position="37"/>
    </location>
</feature>
<reference evidence="19 20" key="1">
    <citation type="submission" date="2019-09" db="EMBL/GenBank/DDBJ databases">
        <title>NBRP : Genome information of microbial organism related human and environment.</title>
        <authorList>
            <person name="Hattori M."/>
            <person name="Oshima K."/>
            <person name="Inaba H."/>
            <person name="Suda W."/>
            <person name="Sakamoto M."/>
            <person name="Iino T."/>
            <person name="Kitahara M."/>
            <person name="Oshida Y."/>
            <person name="Iida T."/>
            <person name="Kudo T."/>
            <person name="Itoh T."/>
            <person name="Ohkuma M."/>
        </authorList>
    </citation>
    <scope>NUCLEOTIDE SEQUENCE [LARGE SCALE GENOMIC DNA]</scope>
    <source>
        <strain evidence="17 19">Hi-2</strain>
        <strain evidence="18 20">Mie-1</strain>
    </source>
</reference>
<dbReference type="SUPFAM" id="SSF46767">
    <property type="entry name" value="Methylated DNA-protein cysteine methyltransferase, C-terminal domain"/>
    <property type="match status" value="1"/>
</dbReference>
<dbReference type="CDD" id="cd06445">
    <property type="entry name" value="ATase"/>
    <property type="match status" value="1"/>
</dbReference>
<comment type="similarity">
    <text evidence="2">Belongs to the MGMT family.</text>
</comment>
<keyword evidence="9 15" id="KW-0862">Zinc</keyword>
<evidence type="ECO:0000256" key="1">
    <source>
        <dbReference type="ARBA" id="ARBA00001286"/>
    </source>
</evidence>
<comment type="cofactor">
    <cofactor evidence="15">
        <name>Zn(2+)</name>
        <dbReference type="ChEBI" id="CHEBI:29105"/>
    </cofactor>
    <text evidence="15">Binds 1 zinc ion per subunit.</text>
</comment>
<dbReference type="Pfam" id="PF01035">
    <property type="entry name" value="DNA_binding_1"/>
    <property type="match status" value="1"/>
</dbReference>
<comment type="catalytic activity">
    <reaction evidence="1">
        <text>a 4-O-methyl-thymidine in DNA + L-cysteinyl-[protein] = a thymidine in DNA + S-methyl-L-cysteinyl-[protein]</text>
        <dbReference type="Rhea" id="RHEA:53428"/>
        <dbReference type="Rhea" id="RHEA-COMP:10131"/>
        <dbReference type="Rhea" id="RHEA-COMP:10132"/>
        <dbReference type="Rhea" id="RHEA-COMP:13555"/>
        <dbReference type="Rhea" id="RHEA-COMP:13556"/>
        <dbReference type="ChEBI" id="CHEBI:29950"/>
        <dbReference type="ChEBI" id="CHEBI:82612"/>
        <dbReference type="ChEBI" id="CHEBI:137386"/>
        <dbReference type="ChEBI" id="CHEBI:137387"/>
        <dbReference type="EC" id="2.1.1.63"/>
    </reaction>
</comment>
<feature type="binding site" evidence="15">
    <location>
        <position position="41"/>
    </location>
    <ligand>
        <name>Zn(2+)</name>
        <dbReference type="ChEBI" id="CHEBI:29105"/>
    </ligand>
</feature>
<evidence type="ECO:0000313" key="20">
    <source>
        <dbReference type="Proteomes" id="UP000325187"/>
    </source>
</evidence>
<dbReference type="Pfam" id="PF02870">
    <property type="entry name" value="Methyltransf_1N"/>
    <property type="match status" value="1"/>
</dbReference>
<dbReference type="InterPro" id="IPR016221">
    <property type="entry name" value="Bifunct_regulatory_prot_Ada"/>
</dbReference>
<dbReference type="GO" id="GO:0032259">
    <property type="term" value="P:methylation"/>
    <property type="evidence" value="ECO:0007669"/>
    <property type="project" value="UniProtKB-KW"/>
</dbReference>
<keyword evidence="10" id="KW-0238">DNA-binding</keyword>
<evidence type="ECO:0000256" key="10">
    <source>
        <dbReference type="ARBA" id="ARBA00023125"/>
    </source>
</evidence>
<dbReference type="Proteomes" id="UP000325187">
    <property type="component" value="Unassembled WGS sequence"/>
</dbReference>
<feature type="binding site" evidence="15">
    <location>
        <position position="71"/>
    </location>
    <ligand>
        <name>Zn(2+)</name>
        <dbReference type="ChEBI" id="CHEBI:29105"/>
    </ligand>
</feature>
<evidence type="ECO:0000256" key="6">
    <source>
        <dbReference type="ARBA" id="ARBA00022679"/>
    </source>
</evidence>
<dbReference type="FunFam" id="3.30.160.70:FF:000001">
    <property type="entry name" value="Methylated-DNA--protein-cysteine methyltransferase"/>
    <property type="match status" value="1"/>
</dbReference>
<evidence type="ECO:0000256" key="4">
    <source>
        <dbReference type="ARBA" id="ARBA00022553"/>
    </source>
</evidence>
<dbReference type="EMBL" id="BKCL01000011">
    <property type="protein sequence ID" value="GEQ98998.1"/>
    <property type="molecule type" value="Genomic_DNA"/>
</dbReference>
<dbReference type="AlphaFoldDB" id="A0A5A7MVD7"/>
<evidence type="ECO:0000256" key="8">
    <source>
        <dbReference type="ARBA" id="ARBA00022763"/>
    </source>
</evidence>
<keyword evidence="12" id="KW-0234">DNA repair</keyword>
<dbReference type="PROSITE" id="PS00374">
    <property type="entry name" value="MGMT"/>
    <property type="match status" value="1"/>
</dbReference>
<dbReference type="PANTHER" id="PTHR10815">
    <property type="entry name" value="METHYLATED-DNA--PROTEIN-CYSTEINE METHYLTRANSFERASE"/>
    <property type="match status" value="1"/>
</dbReference>
<dbReference type="EC" id="2.1.1.63" evidence="3"/>
<comment type="caution">
    <text evidence="17">The sequence shown here is derived from an EMBL/GenBank/DDBJ whole genome shotgun (WGS) entry which is preliminary data.</text>
</comment>
<dbReference type="Gene3D" id="1.10.10.60">
    <property type="entry name" value="Homeodomain-like"/>
    <property type="match status" value="1"/>
</dbReference>
<evidence type="ECO:0000256" key="5">
    <source>
        <dbReference type="ARBA" id="ARBA00022603"/>
    </source>
</evidence>
<dbReference type="PIRSF" id="PIRSF000409">
    <property type="entry name" value="Ada"/>
    <property type="match status" value="1"/>
</dbReference>
<dbReference type="GO" id="GO:0006281">
    <property type="term" value="P:DNA repair"/>
    <property type="evidence" value="ECO:0007669"/>
    <property type="project" value="UniProtKB-KW"/>
</dbReference>
<name>A0A5A7MVD7_9PROT</name>
<evidence type="ECO:0000313" key="17">
    <source>
        <dbReference type="EMBL" id="GEQ98998.1"/>
    </source>
</evidence>
<keyword evidence="11" id="KW-0010">Activator</keyword>
<dbReference type="Pfam" id="PF02805">
    <property type="entry name" value="Ada_Zn_binding"/>
    <property type="match status" value="1"/>
</dbReference>
<dbReference type="SMART" id="SM00342">
    <property type="entry name" value="HTH_ARAC"/>
    <property type="match status" value="1"/>
</dbReference>
<keyword evidence="7 15" id="KW-0479">Metal-binding</keyword>
<dbReference type="InterPro" id="IPR008332">
    <property type="entry name" value="MethylG_MeTrfase_N"/>
</dbReference>
<dbReference type="InterPro" id="IPR035451">
    <property type="entry name" value="Ada-like_dom_sf"/>
</dbReference>
<dbReference type="InterPro" id="IPR036388">
    <property type="entry name" value="WH-like_DNA-bd_sf"/>
</dbReference>
<comment type="catalytic activity">
    <reaction evidence="13">
        <text>a 6-O-methyl-2'-deoxyguanosine in DNA + L-cysteinyl-[protein] = S-methyl-L-cysteinyl-[protein] + a 2'-deoxyguanosine in DNA</text>
        <dbReference type="Rhea" id="RHEA:24000"/>
        <dbReference type="Rhea" id="RHEA-COMP:10131"/>
        <dbReference type="Rhea" id="RHEA-COMP:10132"/>
        <dbReference type="Rhea" id="RHEA-COMP:11367"/>
        <dbReference type="Rhea" id="RHEA-COMP:11368"/>
        <dbReference type="ChEBI" id="CHEBI:29950"/>
        <dbReference type="ChEBI" id="CHEBI:82612"/>
        <dbReference type="ChEBI" id="CHEBI:85445"/>
        <dbReference type="ChEBI" id="CHEBI:85448"/>
        <dbReference type="EC" id="2.1.1.63"/>
    </reaction>
</comment>
<keyword evidence="20" id="KW-1185">Reference proteome</keyword>
<dbReference type="Pfam" id="PF12833">
    <property type="entry name" value="HTH_18"/>
    <property type="match status" value="1"/>
</dbReference>
<evidence type="ECO:0000313" key="19">
    <source>
        <dbReference type="Proteomes" id="UP000322084"/>
    </source>
</evidence>
<evidence type="ECO:0000256" key="11">
    <source>
        <dbReference type="ARBA" id="ARBA00023159"/>
    </source>
</evidence>
<organism evidence="17 19">
    <name type="scientific">Iodidimonas gelatinilytica</name>
    <dbReference type="NCBI Taxonomy" id="1236966"/>
    <lineage>
        <taxon>Bacteria</taxon>
        <taxon>Pseudomonadati</taxon>
        <taxon>Pseudomonadota</taxon>
        <taxon>Alphaproteobacteria</taxon>
        <taxon>Iodidimonadales</taxon>
        <taxon>Iodidimonadaceae</taxon>
        <taxon>Iodidimonas</taxon>
    </lineage>
</organism>
<dbReference type="InterPro" id="IPR036217">
    <property type="entry name" value="MethylDNA_cys_MeTrfase_DNAb"/>
</dbReference>
<dbReference type="GO" id="GO:0043565">
    <property type="term" value="F:sequence-specific DNA binding"/>
    <property type="evidence" value="ECO:0007669"/>
    <property type="project" value="InterPro"/>
</dbReference>
<evidence type="ECO:0000256" key="3">
    <source>
        <dbReference type="ARBA" id="ARBA00011918"/>
    </source>
</evidence>
<dbReference type="Gene3D" id="1.10.10.10">
    <property type="entry name" value="Winged helix-like DNA-binding domain superfamily/Winged helix DNA-binding domain"/>
    <property type="match status" value="1"/>
</dbReference>
<dbReference type="InterPro" id="IPR036631">
    <property type="entry name" value="MGMT_N_sf"/>
</dbReference>
<dbReference type="RefSeq" id="WP_150001179.1">
    <property type="nucleotide sequence ID" value="NZ_BKCL01000011.1"/>
</dbReference>
<protein>
    <recommendedName>
        <fullName evidence="3">methylated-DNA--[protein]-cysteine S-methyltransferase</fullName>
        <ecNumber evidence="3">2.1.1.63</ecNumber>
    </recommendedName>
</protein>
<feature type="binding site" evidence="15">
    <location>
        <position position="68"/>
    </location>
    <ligand>
        <name>Zn(2+)</name>
        <dbReference type="ChEBI" id="CHEBI:29105"/>
    </ligand>
</feature>
<accession>A0A5A7MXR8</accession>
<keyword evidence="8" id="KW-0227">DNA damage</keyword>
<dbReference type="SUPFAM" id="SSF57884">
    <property type="entry name" value="Ada DNA repair protein, N-terminal domain (N-Ada 10)"/>
    <property type="match status" value="1"/>
</dbReference>
<evidence type="ECO:0000256" key="2">
    <source>
        <dbReference type="ARBA" id="ARBA00008711"/>
    </source>
</evidence>
<evidence type="ECO:0000313" key="18">
    <source>
        <dbReference type="EMBL" id="GEQ99769.1"/>
    </source>
</evidence>